<sequence>ISYFHVNMPLYYQREGWEETKRRCVWGYRKLSARVKKIVENMAYADEKLTKLLHEAIREAHSKD</sequence>
<organism evidence="1">
    <name type="scientific">marine sediment metagenome</name>
    <dbReference type="NCBI Taxonomy" id="412755"/>
    <lineage>
        <taxon>unclassified sequences</taxon>
        <taxon>metagenomes</taxon>
        <taxon>ecological metagenomes</taxon>
    </lineage>
</organism>
<dbReference type="EMBL" id="BARS01017231">
    <property type="protein sequence ID" value="GAF95670.1"/>
    <property type="molecule type" value="Genomic_DNA"/>
</dbReference>
<protein>
    <submittedName>
        <fullName evidence="1">Uncharacterized protein</fullName>
    </submittedName>
</protein>
<evidence type="ECO:0000313" key="1">
    <source>
        <dbReference type="EMBL" id="GAF95670.1"/>
    </source>
</evidence>
<comment type="caution">
    <text evidence="1">The sequence shown here is derived from an EMBL/GenBank/DDBJ whole genome shotgun (WGS) entry which is preliminary data.</text>
</comment>
<accession>X0V4U5</accession>
<feature type="non-terminal residue" evidence="1">
    <location>
        <position position="1"/>
    </location>
</feature>
<name>X0V4U5_9ZZZZ</name>
<reference evidence="1" key="1">
    <citation type="journal article" date="2014" name="Front. Microbiol.">
        <title>High frequency of phylogenetically diverse reductive dehalogenase-homologous genes in deep subseafloor sedimentary metagenomes.</title>
        <authorList>
            <person name="Kawai M."/>
            <person name="Futagami T."/>
            <person name="Toyoda A."/>
            <person name="Takaki Y."/>
            <person name="Nishi S."/>
            <person name="Hori S."/>
            <person name="Arai W."/>
            <person name="Tsubouchi T."/>
            <person name="Morono Y."/>
            <person name="Uchiyama I."/>
            <person name="Ito T."/>
            <person name="Fujiyama A."/>
            <person name="Inagaki F."/>
            <person name="Takami H."/>
        </authorList>
    </citation>
    <scope>NUCLEOTIDE SEQUENCE</scope>
    <source>
        <strain evidence="1">Expedition CK06-06</strain>
    </source>
</reference>
<dbReference type="AlphaFoldDB" id="X0V4U5"/>
<gene>
    <name evidence="1" type="ORF">S01H1_28223</name>
</gene>
<proteinExistence type="predicted"/>